<dbReference type="InterPro" id="IPR013752">
    <property type="entry name" value="KPA_reductase"/>
</dbReference>
<proteinExistence type="predicted"/>
<dbReference type="Pfam" id="PF08546">
    <property type="entry name" value="ApbA_C"/>
    <property type="match status" value="1"/>
</dbReference>
<feature type="compositionally biased region" description="Basic and acidic residues" evidence="1">
    <location>
        <begin position="13"/>
        <end position="31"/>
    </location>
</feature>
<feature type="compositionally biased region" description="Basic residues" evidence="1">
    <location>
        <begin position="90"/>
        <end position="104"/>
    </location>
</feature>
<sequence length="314" mass="35326">MVAGVPPQQHPCRPPDFDLRGPRCERPRPDPEEIGMFPEKPFVVRQYRFRENRIGNIDLTPTPDEYRAAIATEFPDCGKRISIRTERCHAHSPRRNPARRQSANRRREEAVNTPSRCCRTASEAHSGIQLRLFSAEWQEPRTCATPAPRTVIPTSSRARRHRRDQLALNLHLVPLRVATRTTARWSEAAATTKWRFFQLTAPPPAISKVGLYPPARRRQSVDNPSTTGVNELVRRHSTPSDTGGWGLLTSRLQDLCSFLPSMYRDLSAGQPTEVEHVFGDLVARADALGIAVPLLGLATVHLRVHQNRARSTGV</sequence>
<dbReference type="InterPro" id="IPR013328">
    <property type="entry name" value="6PGD_dom2"/>
</dbReference>
<accession>A0A0H3D9K4</accession>
<dbReference type="Gene3D" id="1.10.1040.10">
    <property type="entry name" value="N-(1-d-carboxylethyl)-l-norvaline Dehydrogenase, domain 2"/>
    <property type="match status" value="1"/>
</dbReference>
<dbReference type="AlphaFoldDB" id="A0A0H3D9K4"/>
<dbReference type="EMBL" id="CP002000">
    <property type="protein sequence ID" value="ADJ47311.1"/>
    <property type="molecule type" value="Genomic_DNA"/>
</dbReference>
<dbReference type="OrthoDB" id="4186253at2"/>
<reference evidence="3 4" key="1">
    <citation type="journal article" date="2010" name="Cell Res.">
        <title>Complete genome sequence of the rifamycin SV-producing Amycolatopsis mediterranei U32 revealed its genetic characteristics in phylogeny and metabolism.</title>
        <authorList>
            <person name="Zhao W."/>
            <person name="Zhong Y."/>
            <person name="Yuan H."/>
            <person name="Wang J."/>
            <person name="Zheng H."/>
            <person name="Wang Y."/>
            <person name="Cen X."/>
            <person name="Xu F."/>
            <person name="Bai J."/>
            <person name="Han X."/>
            <person name="Lu G."/>
            <person name="Zhu Y."/>
            <person name="Shao Z."/>
            <person name="Yan H."/>
            <person name="Li C."/>
            <person name="Peng N."/>
            <person name="Zhang Z."/>
            <person name="Zhang Y."/>
            <person name="Lin W."/>
            <person name="Fan Y."/>
            <person name="Qin Z."/>
            <person name="Hu Y."/>
            <person name="Zhu B."/>
            <person name="Wang S."/>
            <person name="Ding X."/>
            <person name="Zhao G.P."/>
        </authorList>
    </citation>
    <scope>NUCLEOTIDE SEQUENCE [LARGE SCALE GENOMIC DNA]</scope>
    <source>
        <strain evidence="4">U-32</strain>
    </source>
</reference>
<dbReference type="SUPFAM" id="SSF48179">
    <property type="entry name" value="6-phosphogluconate dehydrogenase C-terminal domain-like"/>
    <property type="match status" value="1"/>
</dbReference>
<protein>
    <recommendedName>
        <fullName evidence="2">Ketopantoate reductase C-terminal domain-containing protein</fullName>
    </recommendedName>
</protein>
<evidence type="ECO:0000313" key="3">
    <source>
        <dbReference type="EMBL" id="ADJ47311.1"/>
    </source>
</evidence>
<evidence type="ECO:0000313" key="4">
    <source>
        <dbReference type="Proteomes" id="UP000000328"/>
    </source>
</evidence>
<gene>
    <name evidence="3" type="ordered locus">AMED_5554</name>
</gene>
<feature type="region of interest" description="Disordered" evidence="1">
    <location>
        <begin position="1"/>
        <end position="36"/>
    </location>
</feature>
<name>A0A0H3D9K4_AMYMU</name>
<feature type="region of interest" description="Disordered" evidence="1">
    <location>
        <begin position="87"/>
        <end position="114"/>
    </location>
</feature>
<evidence type="ECO:0000259" key="2">
    <source>
        <dbReference type="Pfam" id="PF08546"/>
    </source>
</evidence>
<feature type="domain" description="Ketopantoate reductase C-terminal" evidence="2">
    <location>
        <begin position="257"/>
        <end position="304"/>
    </location>
</feature>
<dbReference type="PATRIC" id="fig|749927.5.peg.5760"/>
<dbReference type="HOGENOM" id="CLU_884661_0_0_11"/>
<evidence type="ECO:0000256" key="1">
    <source>
        <dbReference type="SAM" id="MobiDB-lite"/>
    </source>
</evidence>
<organism evidence="3 4">
    <name type="scientific">Amycolatopsis mediterranei (strain U-32)</name>
    <dbReference type="NCBI Taxonomy" id="749927"/>
    <lineage>
        <taxon>Bacteria</taxon>
        <taxon>Bacillati</taxon>
        <taxon>Actinomycetota</taxon>
        <taxon>Actinomycetes</taxon>
        <taxon>Pseudonocardiales</taxon>
        <taxon>Pseudonocardiaceae</taxon>
        <taxon>Amycolatopsis</taxon>
    </lineage>
</organism>
<dbReference type="InterPro" id="IPR008927">
    <property type="entry name" value="6-PGluconate_DH-like_C_sf"/>
</dbReference>
<dbReference type="Proteomes" id="UP000000328">
    <property type="component" value="Chromosome"/>
</dbReference>
<dbReference type="KEGG" id="amd:AMED_5554"/>
<dbReference type="eggNOG" id="COG1893">
    <property type="taxonomic scope" value="Bacteria"/>
</dbReference>